<dbReference type="OrthoDB" id="9810688at2"/>
<keyword evidence="8" id="KW-0408">Iron</keyword>
<comment type="function">
    <text evidence="2">Ferredoxins are iron-sulfur proteins that transfer electrons in a wide variety of metabolic reactions.</text>
</comment>
<dbReference type="GO" id="GO:0046872">
    <property type="term" value="F:metal ion binding"/>
    <property type="evidence" value="ECO:0007669"/>
    <property type="project" value="UniProtKB-KW"/>
</dbReference>
<name>A0A2U3BAP3_9VIBR</name>
<reference evidence="11 12" key="1">
    <citation type="submission" date="2018-05" db="EMBL/GenBank/DDBJ databases">
        <title>Vibrio limimaris sp. nov., isolated from marine sediment.</title>
        <authorList>
            <person name="Li C.-M."/>
        </authorList>
    </citation>
    <scope>NUCLEOTIDE SEQUENCE [LARGE SCALE GENOMIC DNA]</scope>
    <source>
        <strain evidence="11 12">E4404</strain>
    </source>
</reference>
<keyword evidence="3" id="KW-0813">Transport</keyword>
<keyword evidence="6" id="KW-0677">Repeat</keyword>
<dbReference type="NCBIfam" id="TIGR02936">
    <property type="entry name" value="fdxN_nitrog"/>
    <property type="match status" value="1"/>
</dbReference>
<dbReference type="GO" id="GO:0051539">
    <property type="term" value="F:4 iron, 4 sulfur cluster binding"/>
    <property type="evidence" value="ECO:0007669"/>
    <property type="project" value="UniProtKB-KW"/>
</dbReference>
<evidence type="ECO:0000256" key="3">
    <source>
        <dbReference type="ARBA" id="ARBA00022448"/>
    </source>
</evidence>
<keyword evidence="9" id="KW-0411">Iron-sulfur</keyword>
<dbReference type="PROSITE" id="PS51379">
    <property type="entry name" value="4FE4S_FER_2"/>
    <property type="match status" value="2"/>
</dbReference>
<evidence type="ECO:0000256" key="8">
    <source>
        <dbReference type="ARBA" id="ARBA00023004"/>
    </source>
</evidence>
<gene>
    <name evidence="11" type="primary">fdxB</name>
    <name evidence="11" type="ORF">DI392_06605</name>
</gene>
<dbReference type="InterPro" id="IPR014283">
    <property type="entry name" value="FdIII_4_nif"/>
</dbReference>
<dbReference type="PANTHER" id="PTHR43687">
    <property type="entry name" value="ADENYLYLSULFATE REDUCTASE, BETA SUBUNIT"/>
    <property type="match status" value="1"/>
</dbReference>
<keyword evidence="12" id="KW-1185">Reference proteome</keyword>
<dbReference type="Pfam" id="PF12838">
    <property type="entry name" value="Fer4_7"/>
    <property type="match status" value="1"/>
</dbReference>
<dbReference type="Proteomes" id="UP000245362">
    <property type="component" value="Unassembled WGS sequence"/>
</dbReference>
<keyword evidence="5" id="KW-0479">Metal-binding</keyword>
<evidence type="ECO:0000256" key="1">
    <source>
        <dbReference type="ARBA" id="ARBA00001966"/>
    </source>
</evidence>
<evidence type="ECO:0000256" key="6">
    <source>
        <dbReference type="ARBA" id="ARBA00022737"/>
    </source>
</evidence>
<sequence length="99" mass="10898">MMSNITGLTRGGAIWEPQFIKELDAESCIGCGRCYKVCSRDVFNLVENENIDEDDDLYDEDEMMMVMAIENAEDCIGCGACAKVCAKNCHSFEPAAMPA</sequence>
<accession>A0A2U3BAP3</accession>
<dbReference type="AlphaFoldDB" id="A0A2U3BAP3"/>
<evidence type="ECO:0000313" key="11">
    <source>
        <dbReference type="EMBL" id="PWI33866.1"/>
    </source>
</evidence>
<organism evidence="11 12">
    <name type="scientific">Vibrio albus</name>
    <dbReference type="NCBI Taxonomy" id="2200953"/>
    <lineage>
        <taxon>Bacteria</taxon>
        <taxon>Pseudomonadati</taxon>
        <taxon>Pseudomonadota</taxon>
        <taxon>Gammaproteobacteria</taxon>
        <taxon>Vibrionales</taxon>
        <taxon>Vibrionaceae</taxon>
        <taxon>Vibrio</taxon>
    </lineage>
</organism>
<dbReference type="SUPFAM" id="SSF46548">
    <property type="entry name" value="alpha-helical ferredoxin"/>
    <property type="match status" value="1"/>
</dbReference>
<comment type="cofactor">
    <cofactor evidence="1">
        <name>[4Fe-4S] cluster</name>
        <dbReference type="ChEBI" id="CHEBI:49883"/>
    </cofactor>
</comment>
<evidence type="ECO:0000259" key="10">
    <source>
        <dbReference type="PROSITE" id="PS51379"/>
    </source>
</evidence>
<evidence type="ECO:0000256" key="7">
    <source>
        <dbReference type="ARBA" id="ARBA00022982"/>
    </source>
</evidence>
<dbReference type="PANTHER" id="PTHR43687:SF1">
    <property type="entry name" value="FERREDOXIN III"/>
    <property type="match status" value="1"/>
</dbReference>
<evidence type="ECO:0000256" key="2">
    <source>
        <dbReference type="ARBA" id="ARBA00003532"/>
    </source>
</evidence>
<protein>
    <submittedName>
        <fullName evidence="11">Ferredoxin III, nif-specific</fullName>
    </submittedName>
</protein>
<evidence type="ECO:0000313" key="12">
    <source>
        <dbReference type="Proteomes" id="UP000245362"/>
    </source>
</evidence>
<dbReference type="Gene3D" id="3.30.70.20">
    <property type="match status" value="1"/>
</dbReference>
<proteinExistence type="predicted"/>
<dbReference type="InterPro" id="IPR050572">
    <property type="entry name" value="Fe-S_Ferredoxin"/>
</dbReference>
<comment type="caution">
    <text evidence="11">The sequence shown here is derived from an EMBL/GenBank/DDBJ whole genome shotgun (WGS) entry which is preliminary data.</text>
</comment>
<evidence type="ECO:0000256" key="4">
    <source>
        <dbReference type="ARBA" id="ARBA00022485"/>
    </source>
</evidence>
<keyword evidence="4" id="KW-0004">4Fe-4S</keyword>
<feature type="domain" description="4Fe-4S ferredoxin-type" evidence="10">
    <location>
        <begin position="65"/>
        <end position="95"/>
    </location>
</feature>
<feature type="domain" description="4Fe-4S ferredoxin-type" evidence="10">
    <location>
        <begin position="19"/>
        <end position="48"/>
    </location>
</feature>
<evidence type="ECO:0000256" key="5">
    <source>
        <dbReference type="ARBA" id="ARBA00022723"/>
    </source>
</evidence>
<dbReference type="InterPro" id="IPR017896">
    <property type="entry name" value="4Fe4S_Fe-S-bd"/>
</dbReference>
<keyword evidence="7" id="KW-0249">Electron transport</keyword>
<dbReference type="EMBL" id="QFWT01000003">
    <property type="protein sequence ID" value="PWI33866.1"/>
    <property type="molecule type" value="Genomic_DNA"/>
</dbReference>
<evidence type="ECO:0000256" key="9">
    <source>
        <dbReference type="ARBA" id="ARBA00023014"/>
    </source>
</evidence>